<dbReference type="SMART" id="SM00448">
    <property type="entry name" value="REC"/>
    <property type="match status" value="1"/>
</dbReference>
<keyword evidence="9" id="KW-1185">Reference proteome</keyword>
<dbReference type="GO" id="GO:0032993">
    <property type="term" value="C:protein-DNA complex"/>
    <property type="evidence" value="ECO:0007669"/>
    <property type="project" value="TreeGrafter"/>
</dbReference>
<feature type="domain" description="Response regulatory" evidence="7">
    <location>
        <begin position="151"/>
        <end position="267"/>
    </location>
</feature>
<comment type="caution">
    <text evidence="8">The sequence shown here is derived from an EMBL/GenBank/DDBJ whole genome shotgun (WGS) entry which is preliminary data.</text>
</comment>
<dbReference type="GO" id="GO:0005829">
    <property type="term" value="C:cytosol"/>
    <property type="evidence" value="ECO:0007669"/>
    <property type="project" value="TreeGrafter"/>
</dbReference>
<evidence type="ECO:0000313" key="8">
    <source>
        <dbReference type="EMBL" id="TYA13144.1"/>
    </source>
</evidence>
<keyword evidence="4" id="KW-0238">DNA-binding</keyword>
<evidence type="ECO:0000256" key="4">
    <source>
        <dbReference type="ARBA" id="ARBA00023125"/>
    </source>
</evidence>
<dbReference type="Pfam" id="PF00072">
    <property type="entry name" value="Response_reg"/>
    <property type="match status" value="1"/>
</dbReference>
<protein>
    <submittedName>
        <fullName evidence="8">Response regulator</fullName>
    </submittedName>
</protein>
<dbReference type="PROSITE" id="PS50110">
    <property type="entry name" value="RESPONSE_REGULATORY"/>
    <property type="match status" value="1"/>
</dbReference>
<keyword evidence="3" id="KW-0805">Transcription regulation</keyword>
<dbReference type="InterPro" id="IPR001789">
    <property type="entry name" value="Sig_transdc_resp-reg_receiver"/>
</dbReference>
<keyword evidence="5" id="KW-0804">Transcription</keyword>
<dbReference type="Proteomes" id="UP000325218">
    <property type="component" value="Unassembled WGS sequence"/>
</dbReference>
<reference evidence="8 9" key="1">
    <citation type="submission" date="2019-08" db="EMBL/GenBank/DDBJ databases">
        <title>Genome sequencing of Paenibacillus faecis DSM 23593(T).</title>
        <authorList>
            <person name="Kook J.-K."/>
            <person name="Park S.-N."/>
            <person name="Lim Y.K."/>
        </authorList>
    </citation>
    <scope>NUCLEOTIDE SEQUENCE [LARGE SCALE GENOMIC DNA]</scope>
    <source>
        <strain evidence="8 9">DSM 23593</strain>
    </source>
</reference>
<dbReference type="GO" id="GO:0000976">
    <property type="term" value="F:transcription cis-regulatory region binding"/>
    <property type="evidence" value="ECO:0007669"/>
    <property type="project" value="TreeGrafter"/>
</dbReference>
<dbReference type="GO" id="GO:0006355">
    <property type="term" value="P:regulation of DNA-templated transcription"/>
    <property type="evidence" value="ECO:0007669"/>
    <property type="project" value="TreeGrafter"/>
</dbReference>
<dbReference type="PANTHER" id="PTHR48111">
    <property type="entry name" value="REGULATOR OF RPOS"/>
    <property type="match status" value="1"/>
</dbReference>
<evidence type="ECO:0000256" key="3">
    <source>
        <dbReference type="ARBA" id="ARBA00023015"/>
    </source>
</evidence>
<accession>A0A5D0CVE2</accession>
<comment type="caution">
    <text evidence="6">Lacks conserved residue(s) required for the propagation of feature annotation.</text>
</comment>
<dbReference type="GO" id="GO:0000156">
    <property type="term" value="F:phosphorelay response regulator activity"/>
    <property type="evidence" value="ECO:0007669"/>
    <property type="project" value="TreeGrafter"/>
</dbReference>
<dbReference type="Gene3D" id="3.40.50.2300">
    <property type="match status" value="1"/>
</dbReference>
<evidence type="ECO:0000313" key="9">
    <source>
        <dbReference type="Proteomes" id="UP000325218"/>
    </source>
</evidence>
<dbReference type="AlphaFoldDB" id="A0A5D0CVE2"/>
<evidence type="ECO:0000256" key="5">
    <source>
        <dbReference type="ARBA" id="ARBA00023163"/>
    </source>
</evidence>
<dbReference type="OrthoDB" id="2690598at2"/>
<evidence type="ECO:0000259" key="7">
    <source>
        <dbReference type="PROSITE" id="PS50110"/>
    </source>
</evidence>
<dbReference type="RefSeq" id="WP_148451741.1">
    <property type="nucleotide sequence ID" value="NZ_BORZ01000001.1"/>
</dbReference>
<dbReference type="PANTHER" id="PTHR48111:SF1">
    <property type="entry name" value="TWO-COMPONENT RESPONSE REGULATOR ORR33"/>
    <property type="match status" value="1"/>
</dbReference>
<keyword evidence="1" id="KW-0597">Phosphoprotein</keyword>
<evidence type="ECO:0000256" key="6">
    <source>
        <dbReference type="PROSITE-ProRule" id="PRU00169"/>
    </source>
</evidence>
<keyword evidence="2" id="KW-0902">Two-component regulatory system</keyword>
<evidence type="ECO:0000256" key="2">
    <source>
        <dbReference type="ARBA" id="ARBA00023012"/>
    </source>
</evidence>
<dbReference type="InterPro" id="IPR039420">
    <property type="entry name" value="WalR-like"/>
</dbReference>
<dbReference type="EMBL" id="VSDO01000002">
    <property type="protein sequence ID" value="TYA13144.1"/>
    <property type="molecule type" value="Genomic_DNA"/>
</dbReference>
<name>A0A5D0CVE2_9BACL</name>
<organism evidence="8 9">
    <name type="scientific">Paenibacillus faecis</name>
    <dbReference type="NCBI Taxonomy" id="862114"/>
    <lineage>
        <taxon>Bacteria</taxon>
        <taxon>Bacillati</taxon>
        <taxon>Bacillota</taxon>
        <taxon>Bacilli</taxon>
        <taxon>Bacillales</taxon>
        <taxon>Paenibacillaceae</taxon>
        <taxon>Paenibacillus</taxon>
    </lineage>
</organism>
<gene>
    <name evidence="8" type="ORF">FRY98_10755</name>
</gene>
<dbReference type="SUPFAM" id="SSF52172">
    <property type="entry name" value="CheY-like"/>
    <property type="match status" value="1"/>
</dbReference>
<dbReference type="InterPro" id="IPR011006">
    <property type="entry name" value="CheY-like_superfamily"/>
</dbReference>
<evidence type="ECO:0000256" key="1">
    <source>
        <dbReference type="ARBA" id="ARBA00022553"/>
    </source>
</evidence>
<sequence>MLNTALQSKQEQTSLYMDIEQSVKEAAYETNGILFISCAGGPTYLEKQVRGILESQPGVNPKIWGGEEPGSLFILFPGQTLDAVHFQGLLLKQRLQESMPDLVVRMTLTSFPEKKQLTQEVLIKMEDSVKQQASGEIHIFTREEMKTMRSRILIVEGDATVREFLEIRLQMQGYETAVADNGLSALETIESWKPDLVLTELNLYGIDGLPYIHHIQQLQVPAVPKIVVLTEQRVEQTISLCFQNGVDDYITKPFSPVELDARIRRSLNSLRMNLQGLNSQHIK</sequence>
<proteinExistence type="predicted"/>